<dbReference type="GO" id="GO:0006777">
    <property type="term" value="P:Mo-molybdopterin cofactor biosynthetic process"/>
    <property type="evidence" value="ECO:0007669"/>
    <property type="project" value="UniProtKB-UniRule"/>
</dbReference>
<dbReference type="InterPro" id="IPR036425">
    <property type="entry name" value="MoaB/Mog-like_dom_sf"/>
</dbReference>
<dbReference type="InterPro" id="IPR038987">
    <property type="entry name" value="MoeA-like"/>
</dbReference>
<dbReference type="SMART" id="SM00852">
    <property type="entry name" value="MoCF_biosynth"/>
    <property type="match status" value="1"/>
</dbReference>
<dbReference type="AlphaFoldDB" id="A0A6I3SH76"/>
<keyword evidence="10" id="KW-0479">Metal-binding</keyword>
<keyword evidence="8 10" id="KW-0501">Molybdenum cofactor biosynthesis</keyword>
<keyword evidence="7 10" id="KW-0500">Molybdenum</keyword>
<comment type="cofactor">
    <cofactor evidence="10">
        <name>Mg(2+)</name>
        <dbReference type="ChEBI" id="CHEBI:18420"/>
    </cofactor>
</comment>
<evidence type="ECO:0000256" key="9">
    <source>
        <dbReference type="ARBA" id="ARBA00047317"/>
    </source>
</evidence>
<dbReference type="Gene3D" id="3.90.105.10">
    <property type="entry name" value="Molybdopterin biosynthesis moea protein, domain 2"/>
    <property type="match status" value="1"/>
</dbReference>
<keyword evidence="13" id="KW-1185">Reference proteome</keyword>
<dbReference type="InterPro" id="IPR036688">
    <property type="entry name" value="MoeA_C_domain_IV_sf"/>
</dbReference>
<reference evidence="12 13" key="1">
    <citation type="submission" date="2019-11" db="EMBL/GenBank/DDBJ databases">
        <title>Whole-genome sequence of a the green, strictly anaerobic photosynthetic bacterium Heliobacillus mobilis DSM 6151.</title>
        <authorList>
            <person name="Kyndt J.A."/>
            <person name="Meyer T.E."/>
        </authorList>
    </citation>
    <scope>NUCLEOTIDE SEQUENCE [LARGE SCALE GENOMIC DNA]</scope>
    <source>
        <strain evidence="12 13">DSM 6151</strain>
    </source>
</reference>
<evidence type="ECO:0000313" key="12">
    <source>
        <dbReference type="EMBL" id="MTV48200.1"/>
    </source>
</evidence>
<dbReference type="SUPFAM" id="SSF53218">
    <property type="entry name" value="Molybdenum cofactor biosynthesis proteins"/>
    <property type="match status" value="1"/>
</dbReference>
<dbReference type="EMBL" id="WNKU01000003">
    <property type="protein sequence ID" value="MTV48200.1"/>
    <property type="molecule type" value="Genomic_DNA"/>
</dbReference>
<evidence type="ECO:0000256" key="2">
    <source>
        <dbReference type="ARBA" id="ARBA00003487"/>
    </source>
</evidence>
<dbReference type="Pfam" id="PF03453">
    <property type="entry name" value="MoeA_N"/>
    <property type="match status" value="1"/>
</dbReference>
<dbReference type="Gene3D" id="3.40.980.10">
    <property type="entry name" value="MoaB/Mog-like domain"/>
    <property type="match status" value="1"/>
</dbReference>
<evidence type="ECO:0000259" key="11">
    <source>
        <dbReference type="SMART" id="SM00852"/>
    </source>
</evidence>
<dbReference type="SUPFAM" id="SSF63882">
    <property type="entry name" value="MoeA N-terminal region -like"/>
    <property type="match status" value="1"/>
</dbReference>
<evidence type="ECO:0000256" key="10">
    <source>
        <dbReference type="RuleBase" id="RU365090"/>
    </source>
</evidence>
<evidence type="ECO:0000256" key="6">
    <source>
        <dbReference type="ARBA" id="ARBA00021108"/>
    </source>
</evidence>
<organism evidence="12 13">
    <name type="scientific">Heliobacterium mobile</name>
    <name type="common">Heliobacillus mobilis</name>
    <dbReference type="NCBI Taxonomy" id="28064"/>
    <lineage>
        <taxon>Bacteria</taxon>
        <taxon>Bacillati</taxon>
        <taxon>Bacillota</taxon>
        <taxon>Clostridia</taxon>
        <taxon>Eubacteriales</taxon>
        <taxon>Heliobacteriaceae</taxon>
        <taxon>Heliobacterium</taxon>
    </lineage>
</organism>
<comment type="caution">
    <text evidence="12">The sequence shown here is derived from an EMBL/GenBank/DDBJ whole genome shotgun (WGS) entry which is preliminary data.</text>
</comment>
<keyword evidence="10" id="KW-0460">Magnesium</keyword>
<dbReference type="SUPFAM" id="SSF63867">
    <property type="entry name" value="MoeA C-terminal domain-like"/>
    <property type="match status" value="1"/>
</dbReference>
<evidence type="ECO:0000256" key="1">
    <source>
        <dbReference type="ARBA" id="ARBA00002901"/>
    </source>
</evidence>
<keyword evidence="10" id="KW-0808">Transferase</keyword>
<name>A0A6I3SH76_HELMO</name>
<evidence type="ECO:0000256" key="8">
    <source>
        <dbReference type="ARBA" id="ARBA00023150"/>
    </source>
</evidence>
<dbReference type="InterPro" id="IPR036135">
    <property type="entry name" value="MoeA_linker/N_sf"/>
</dbReference>
<feature type="domain" description="MoaB/Mog" evidence="11">
    <location>
        <begin position="187"/>
        <end position="324"/>
    </location>
</feature>
<sequence length="649" mass="69557">MRNQKAYLDCLQRPQAQMLWREALTRCGYFADLPSETVIISESLGRVTACSVYAKQSVPHYNGSAMDGIAVFAPDTFGAQETEPIRLQLLSPDTPFAPGGCYVVDTGDPLPAGTNAVIMVEDVHFVDGSAEIIAAAAPWQHVRIIGEDIVANELVIAEHQRIAPVDMAALLAAGLEEVDVIQKPKVAIIPTGDEIVATRAELRAGTILDVNSPMLAAAVTAWGGDPHRHPIVRDRREAIKQAISSSLECNDMVIVNAGTSAGRDDFTSDVLADLGEVLVHGVAIKPGKPVILALCKGKPVIGLPGYPVSAMLTAELFVRDILLARQKLPPAETIEIEATMTKQVASTMGVEEYVRVSVGNVQGKMVAALLSRGAGLLSSLTKAQGMIRIDSIQSGLAAGSTVPVQMLRKSRPEQTILAVGSHDLALELLGIFLRRRLEHVSLTCANVGSMGGIMAIRNNEAHIAGVHMLDEQTGRYNVSFVNKYLPNMTGSLVHFATREQGLMVLPGNPKGIHDLNDLMRPDVSYINRQRGSGTRMLLDYELQKSGISFGQIAGYEKEVGTHMAVAASVAAGTTDAGLGVRASARALGLDFIPVAKEQYDLLLNFSPDDERLQVIIEILQSEEFRREVESLGGYELGNAGEIVSLVAEV</sequence>
<dbReference type="UniPathway" id="UPA00344"/>
<proteinExistence type="inferred from homology"/>
<dbReference type="Gene3D" id="2.40.340.10">
    <property type="entry name" value="MoeA, C-terminal, domain IV"/>
    <property type="match status" value="1"/>
</dbReference>
<comment type="function">
    <text evidence="1 10">Catalyzes the insertion of molybdate into adenylated molybdopterin with the concomitant release of AMP.</text>
</comment>
<evidence type="ECO:0000256" key="4">
    <source>
        <dbReference type="ARBA" id="ARBA00010763"/>
    </source>
</evidence>
<dbReference type="Pfam" id="PF12727">
    <property type="entry name" value="PBP_like"/>
    <property type="match status" value="1"/>
</dbReference>
<evidence type="ECO:0000256" key="5">
    <source>
        <dbReference type="ARBA" id="ARBA00013269"/>
    </source>
</evidence>
<dbReference type="PANTHER" id="PTHR10192">
    <property type="entry name" value="MOLYBDOPTERIN BIOSYNTHESIS PROTEIN"/>
    <property type="match status" value="1"/>
</dbReference>
<dbReference type="EC" id="2.10.1.1" evidence="5 10"/>
<comment type="catalytic activity">
    <reaction evidence="9">
        <text>adenylyl-molybdopterin + molybdate = Mo-molybdopterin + AMP + H(+)</text>
        <dbReference type="Rhea" id="RHEA:35047"/>
        <dbReference type="ChEBI" id="CHEBI:15378"/>
        <dbReference type="ChEBI" id="CHEBI:36264"/>
        <dbReference type="ChEBI" id="CHEBI:62727"/>
        <dbReference type="ChEBI" id="CHEBI:71302"/>
        <dbReference type="ChEBI" id="CHEBI:456215"/>
        <dbReference type="EC" id="2.10.1.1"/>
    </reaction>
</comment>
<dbReference type="Gene3D" id="2.170.190.11">
    <property type="entry name" value="Molybdopterin biosynthesis moea protein, domain 3"/>
    <property type="match status" value="1"/>
</dbReference>
<gene>
    <name evidence="12" type="ORF">GJ688_04275</name>
</gene>
<dbReference type="NCBIfam" id="TIGR00177">
    <property type="entry name" value="molyb_syn"/>
    <property type="match status" value="1"/>
</dbReference>
<evidence type="ECO:0000256" key="7">
    <source>
        <dbReference type="ARBA" id="ARBA00022505"/>
    </source>
</evidence>
<comment type="pathway">
    <text evidence="3 10">Cofactor biosynthesis; molybdopterin biosynthesis.</text>
</comment>
<dbReference type="InterPro" id="IPR001453">
    <property type="entry name" value="MoaB/Mog_dom"/>
</dbReference>
<dbReference type="CDD" id="cd00887">
    <property type="entry name" value="MoeA"/>
    <property type="match status" value="1"/>
</dbReference>
<dbReference type="InterPro" id="IPR005111">
    <property type="entry name" value="MoeA_C_domain_IV"/>
</dbReference>
<dbReference type="Pfam" id="PF00994">
    <property type="entry name" value="MoCF_biosynth"/>
    <property type="match status" value="1"/>
</dbReference>
<dbReference type="GO" id="GO:0005829">
    <property type="term" value="C:cytosol"/>
    <property type="evidence" value="ECO:0007669"/>
    <property type="project" value="TreeGrafter"/>
</dbReference>
<evidence type="ECO:0000256" key="3">
    <source>
        <dbReference type="ARBA" id="ARBA00005046"/>
    </source>
</evidence>
<protein>
    <recommendedName>
        <fullName evidence="6 10">Molybdopterin molybdenumtransferase</fullName>
        <ecNumber evidence="5 10">2.10.1.1</ecNumber>
    </recommendedName>
</protein>
<dbReference type="NCBIfam" id="NF011068">
    <property type="entry name" value="PRK14498.1"/>
    <property type="match status" value="1"/>
</dbReference>
<dbReference type="SUPFAM" id="SSF53850">
    <property type="entry name" value="Periplasmic binding protein-like II"/>
    <property type="match status" value="1"/>
</dbReference>
<evidence type="ECO:0000313" key="13">
    <source>
        <dbReference type="Proteomes" id="UP000430670"/>
    </source>
</evidence>
<dbReference type="OrthoDB" id="9804758at2"/>
<dbReference type="Gene3D" id="3.40.190.10">
    <property type="entry name" value="Periplasmic binding protein-like II"/>
    <property type="match status" value="1"/>
</dbReference>
<comment type="function">
    <text evidence="2">May be involved in the biosynthesis of molybdopterin.</text>
</comment>
<dbReference type="InterPro" id="IPR008284">
    <property type="entry name" value="MoCF_biosynth_CS"/>
</dbReference>
<accession>A0A6I3SH76</accession>
<dbReference type="PANTHER" id="PTHR10192:SF16">
    <property type="entry name" value="MOLYBDOPTERIN MOLYBDENUMTRANSFERASE"/>
    <property type="match status" value="1"/>
</dbReference>
<dbReference type="GO" id="GO:0061599">
    <property type="term" value="F:molybdopterin molybdotransferase activity"/>
    <property type="evidence" value="ECO:0007669"/>
    <property type="project" value="UniProtKB-UniRule"/>
</dbReference>
<dbReference type="InterPro" id="IPR005110">
    <property type="entry name" value="MoeA_linker/N"/>
</dbReference>
<dbReference type="Proteomes" id="UP000430670">
    <property type="component" value="Unassembled WGS sequence"/>
</dbReference>
<dbReference type="GO" id="GO:0046872">
    <property type="term" value="F:metal ion binding"/>
    <property type="evidence" value="ECO:0007669"/>
    <property type="project" value="UniProtKB-UniRule"/>
</dbReference>
<dbReference type="InterPro" id="IPR024370">
    <property type="entry name" value="PBP_domain"/>
</dbReference>
<comment type="similarity">
    <text evidence="4 10">Belongs to the MoeA family.</text>
</comment>
<dbReference type="PROSITE" id="PS01079">
    <property type="entry name" value="MOCF_BIOSYNTHESIS_2"/>
    <property type="match status" value="1"/>
</dbReference>
<dbReference type="Pfam" id="PF03454">
    <property type="entry name" value="MoeA_C"/>
    <property type="match status" value="1"/>
</dbReference>